<name>A0ABP3PEZ4_9PROT</name>
<sequence length="345" mass="38272">MRPPDFESLLRKWREDLQRYLPAGFLGKRGAWAVGTFALAIWLALGFYTVNDNEQGVVLRFGAFVKHTGPGTYWHLPWPFETAYTPNVKKPNQLDIGFKPPAEAGGQREDIQDESYMLTGDDNIAAVQFSVFWRIKDANAYLFNVDRGKSDDTVKAVAESAMREVVGQERLDAIMTSHREQIQDRVQRGMQSILDTYNAGIEVVSVKMLGVDTPSQVRAANADVQKAVADKDKKRNDAEVYAATAVPEAKGEAARIVKEAEAYKQQAIVLGEGEAKRFTAVYQEYKKAPDVTRRRIYLETMTTVLKPLNKIIIDDEAKGVTLQIPPSSAPKPAPARAGKPGGAKK</sequence>
<keyword evidence="10" id="KW-1185">Reference proteome</keyword>
<protein>
    <recommendedName>
        <fullName evidence="6">Protein HflK</fullName>
    </recommendedName>
</protein>
<evidence type="ECO:0000256" key="3">
    <source>
        <dbReference type="ARBA" id="ARBA00022692"/>
    </source>
</evidence>
<feature type="domain" description="Band 7" evidence="8">
    <location>
        <begin position="45"/>
        <end position="225"/>
    </location>
</feature>
<evidence type="ECO:0000259" key="8">
    <source>
        <dbReference type="SMART" id="SM00244"/>
    </source>
</evidence>
<comment type="function">
    <text evidence="6">HflC and HflK could encode or regulate a protease.</text>
</comment>
<dbReference type="NCBIfam" id="TIGR01933">
    <property type="entry name" value="hflK"/>
    <property type="match status" value="1"/>
</dbReference>
<evidence type="ECO:0000256" key="2">
    <source>
        <dbReference type="ARBA" id="ARBA00006971"/>
    </source>
</evidence>
<keyword evidence="5" id="KW-0472">Membrane</keyword>
<evidence type="ECO:0000313" key="10">
    <source>
        <dbReference type="Proteomes" id="UP001499951"/>
    </source>
</evidence>
<evidence type="ECO:0000256" key="4">
    <source>
        <dbReference type="ARBA" id="ARBA00022989"/>
    </source>
</evidence>
<comment type="caution">
    <text evidence="9">The sequence shown here is derived from an EMBL/GenBank/DDBJ whole genome shotgun (WGS) entry which is preliminary data.</text>
</comment>
<dbReference type="Proteomes" id="UP001499951">
    <property type="component" value="Unassembled WGS sequence"/>
</dbReference>
<dbReference type="InterPro" id="IPR050710">
    <property type="entry name" value="Band7/mec-2_domain"/>
</dbReference>
<comment type="similarity">
    <text evidence="2 6">Belongs to the band 7/mec-2 family. HflK subfamily.</text>
</comment>
<keyword evidence="9" id="KW-0645">Protease</keyword>
<dbReference type="InterPro" id="IPR001107">
    <property type="entry name" value="Band_7"/>
</dbReference>
<evidence type="ECO:0000256" key="7">
    <source>
        <dbReference type="SAM" id="MobiDB-lite"/>
    </source>
</evidence>
<organism evidence="9 10">
    <name type="scientific">Rhizomicrobium electricum</name>
    <dbReference type="NCBI Taxonomy" id="480070"/>
    <lineage>
        <taxon>Bacteria</taxon>
        <taxon>Pseudomonadati</taxon>
        <taxon>Pseudomonadota</taxon>
        <taxon>Alphaproteobacteria</taxon>
        <taxon>Micropepsales</taxon>
        <taxon>Micropepsaceae</taxon>
        <taxon>Rhizomicrobium</taxon>
    </lineage>
</organism>
<dbReference type="InterPro" id="IPR036013">
    <property type="entry name" value="Band_7/SPFH_dom_sf"/>
</dbReference>
<accession>A0ABP3PEZ4</accession>
<evidence type="ECO:0000256" key="6">
    <source>
        <dbReference type="RuleBase" id="RU364113"/>
    </source>
</evidence>
<dbReference type="SMART" id="SM00244">
    <property type="entry name" value="PHB"/>
    <property type="match status" value="1"/>
</dbReference>
<keyword evidence="9" id="KW-0378">Hydrolase</keyword>
<dbReference type="GO" id="GO:0006508">
    <property type="term" value="P:proteolysis"/>
    <property type="evidence" value="ECO:0007669"/>
    <property type="project" value="UniProtKB-KW"/>
</dbReference>
<gene>
    <name evidence="9" type="primary">hflK</name>
    <name evidence="9" type="ORF">GCM10008942_12750</name>
</gene>
<dbReference type="PANTHER" id="PTHR43327">
    <property type="entry name" value="STOMATIN-LIKE PROTEIN 2, MITOCHONDRIAL"/>
    <property type="match status" value="1"/>
</dbReference>
<evidence type="ECO:0000313" key="9">
    <source>
        <dbReference type="EMBL" id="GAA0565826.1"/>
    </source>
</evidence>
<dbReference type="GO" id="GO:0008233">
    <property type="term" value="F:peptidase activity"/>
    <property type="evidence" value="ECO:0007669"/>
    <property type="project" value="UniProtKB-KW"/>
</dbReference>
<feature type="region of interest" description="Disordered" evidence="7">
    <location>
        <begin position="322"/>
        <end position="345"/>
    </location>
</feature>
<dbReference type="CDD" id="cd03404">
    <property type="entry name" value="SPFH_HflK"/>
    <property type="match status" value="1"/>
</dbReference>
<comment type="subcellular location">
    <subcellularLocation>
        <location evidence="1">Membrane</location>
        <topology evidence="1">Single-pass membrane protein</topology>
    </subcellularLocation>
</comment>
<keyword evidence="3" id="KW-0812">Transmembrane</keyword>
<proteinExistence type="inferred from homology"/>
<dbReference type="EMBL" id="BAAADD010000003">
    <property type="protein sequence ID" value="GAA0565826.1"/>
    <property type="molecule type" value="Genomic_DNA"/>
</dbReference>
<dbReference type="PANTHER" id="PTHR43327:SF2">
    <property type="entry name" value="MODULATOR OF FTSH PROTEASE HFLK"/>
    <property type="match status" value="1"/>
</dbReference>
<evidence type="ECO:0000256" key="5">
    <source>
        <dbReference type="ARBA" id="ARBA00023136"/>
    </source>
</evidence>
<dbReference type="Pfam" id="PF01145">
    <property type="entry name" value="Band_7"/>
    <property type="match status" value="1"/>
</dbReference>
<dbReference type="Gene3D" id="3.30.479.30">
    <property type="entry name" value="Band 7 domain"/>
    <property type="match status" value="1"/>
</dbReference>
<dbReference type="InterPro" id="IPR010201">
    <property type="entry name" value="HflK"/>
</dbReference>
<keyword evidence="4" id="KW-1133">Transmembrane helix</keyword>
<reference evidence="10" key="1">
    <citation type="journal article" date="2019" name="Int. J. Syst. Evol. Microbiol.">
        <title>The Global Catalogue of Microorganisms (GCM) 10K type strain sequencing project: providing services to taxonomists for standard genome sequencing and annotation.</title>
        <authorList>
            <consortium name="The Broad Institute Genomics Platform"/>
            <consortium name="The Broad Institute Genome Sequencing Center for Infectious Disease"/>
            <person name="Wu L."/>
            <person name="Ma J."/>
        </authorList>
    </citation>
    <scope>NUCLEOTIDE SEQUENCE [LARGE SCALE GENOMIC DNA]</scope>
    <source>
        <strain evidence="10">JCM 15089</strain>
    </source>
</reference>
<comment type="subunit">
    <text evidence="6">HflC and HflK may interact to form a multimeric complex.</text>
</comment>
<evidence type="ECO:0000256" key="1">
    <source>
        <dbReference type="ARBA" id="ARBA00004167"/>
    </source>
</evidence>
<dbReference type="SUPFAM" id="SSF117892">
    <property type="entry name" value="Band 7/SPFH domain"/>
    <property type="match status" value="1"/>
</dbReference>